<accession>W0N3D3</accession>
<name>W0N3D3_PSESX</name>
<dbReference type="STRING" id="1357279.N018_11440"/>
<dbReference type="AlphaFoldDB" id="W0N3D3"/>
<organism evidence="1 2">
    <name type="scientific">Pseudomonas syringae CC1557</name>
    <dbReference type="NCBI Taxonomy" id="1357279"/>
    <lineage>
        <taxon>Bacteria</taxon>
        <taxon>Pseudomonadati</taxon>
        <taxon>Pseudomonadota</taxon>
        <taxon>Gammaproteobacteria</taxon>
        <taxon>Pseudomonadales</taxon>
        <taxon>Pseudomonadaceae</taxon>
        <taxon>Pseudomonas</taxon>
        <taxon>Pseudomonas syringae</taxon>
    </lineage>
</organism>
<dbReference type="HOGENOM" id="CLU_2635407_0_0_6"/>
<sequence>MRWLLDEVSVLLLVDFATMLKCWHAVLDAPWECFPVPTLLAVREDIVSDDAFPTFIPAFSRTGSPLRPKVRIKSVRV</sequence>
<dbReference type="KEGG" id="psyr:N018_11440"/>
<protein>
    <submittedName>
        <fullName evidence="1">Uncharacterized protein</fullName>
    </submittedName>
</protein>
<proteinExistence type="predicted"/>
<dbReference type="Proteomes" id="UP000019089">
    <property type="component" value="Chromosome"/>
</dbReference>
<gene>
    <name evidence="1" type="ORF">N018_11440</name>
</gene>
<reference evidence="1 2" key="1">
    <citation type="submission" date="2013-12" db="EMBL/GenBank/DDBJ databases">
        <title>Interactions Between Genome Architecture and Virulence Genes in Pseudomonas syringae, strain CC1557 as a model.</title>
        <authorList>
            <person name="Baltrus D."/>
            <person name="Hockett K."/>
            <person name="Karlsrud E."/>
            <person name="Dougherty K."/>
            <person name="Nishimura M."/>
        </authorList>
    </citation>
    <scope>NUCLEOTIDE SEQUENCE [LARGE SCALE GENOMIC DNA]</scope>
    <source>
        <strain evidence="1 2">CC1557</strain>
    </source>
</reference>
<dbReference type="EMBL" id="CP007014">
    <property type="protein sequence ID" value="AHG43561.1"/>
    <property type="molecule type" value="Genomic_DNA"/>
</dbReference>
<evidence type="ECO:0000313" key="2">
    <source>
        <dbReference type="Proteomes" id="UP000019089"/>
    </source>
</evidence>
<evidence type="ECO:0000313" key="1">
    <source>
        <dbReference type="EMBL" id="AHG43561.1"/>
    </source>
</evidence>